<evidence type="ECO:0000313" key="2">
    <source>
        <dbReference type="EMBL" id="SMC14766.1"/>
    </source>
</evidence>
<dbReference type="EMBL" id="FWXB01000056">
    <property type="protein sequence ID" value="SMC14766.1"/>
    <property type="molecule type" value="Genomic_DNA"/>
</dbReference>
<name>A0A1X7BYI7_9RHOB</name>
<sequence length="352" mass="38199">MLRSSLIAFLLTASPAFAESARISDECMGNAVESCFIIIDGKITPETLTEFKAVLTDRMDGFKVLLNSDGGSFKTGLALGRFIREQGLHTEVGRVAYAASGLNSGAFERFDSIEDGQCVSACAYAFLGGVVRKIYGESRLGFHRFYLAQGDLPGEGGLAAGQLVAADVISYLIEMGVDARIFVTASSAGETAMNYPTPDELKEFDLVTPTGFSPFTIEPYQQGIIAVSRRLDQTRAYDHAYQLTAYCRNGQPHFLMTADHPGVGDDGQGAEDAVVELDGRRIRVSGFSLRNDDANSYFTFQMAQSDVPSILSAQHLSVMYMLPRVAGGPQDAEIETTETDHEMLSAAFRFCF</sequence>
<feature type="signal peptide" evidence="1">
    <location>
        <begin position="1"/>
        <end position="18"/>
    </location>
</feature>
<dbReference type="AlphaFoldDB" id="A0A1X7BYI7"/>
<reference evidence="2 3" key="1">
    <citation type="submission" date="2017-03" db="EMBL/GenBank/DDBJ databases">
        <authorList>
            <person name="Afonso C.L."/>
            <person name="Miller P.J."/>
            <person name="Scott M.A."/>
            <person name="Spackman E."/>
            <person name="Goraichik I."/>
            <person name="Dimitrov K.M."/>
            <person name="Suarez D.L."/>
            <person name="Swayne D.E."/>
        </authorList>
    </citation>
    <scope>NUCLEOTIDE SEQUENCE [LARGE SCALE GENOMIC DNA]</scope>
    <source>
        <strain evidence="2 3">CECT 7745</strain>
    </source>
</reference>
<evidence type="ECO:0000256" key="1">
    <source>
        <dbReference type="SAM" id="SignalP"/>
    </source>
</evidence>
<protein>
    <recommendedName>
        <fullName evidence="4">Periplasmic protein-like protein</fullName>
    </recommendedName>
</protein>
<dbReference type="SUPFAM" id="SSF52096">
    <property type="entry name" value="ClpP/crotonase"/>
    <property type="match status" value="1"/>
</dbReference>
<keyword evidence="1" id="KW-0732">Signal</keyword>
<proteinExistence type="predicted"/>
<evidence type="ECO:0008006" key="4">
    <source>
        <dbReference type="Google" id="ProtNLM"/>
    </source>
</evidence>
<accession>A0A1X7BYI7</accession>
<organism evidence="2 3">
    <name type="scientific">Roseovarius aestuarii</name>
    <dbReference type="NCBI Taxonomy" id="475083"/>
    <lineage>
        <taxon>Bacteria</taxon>
        <taxon>Pseudomonadati</taxon>
        <taxon>Pseudomonadota</taxon>
        <taxon>Alphaproteobacteria</taxon>
        <taxon>Rhodobacterales</taxon>
        <taxon>Roseobacteraceae</taxon>
        <taxon>Roseovarius</taxon>
    </lineage>
</organism>
<evidence type="ECO:0000313" key="3">
    <source>
        <dbReference type="Proteomes" id="UP000193224"/>
    </source>
</evidence>
<feature type="chain" id="PRO_5011987548" description="Periplasmic protein-like protein" evidence="1">
    <location>
        <begin position="19"/>
        <end position="352"/>
    </location>
</feature>
<dbReference type="Gene3D" id="3.90.226.10">
    <property type="entry name" value="2-enoyl-CoA Hydratase, Chain A, domain 1"/>
    <property type="match status" value="1"/>
</dbReference>
<dbReference type="InterPro" id="IPR029045">
    <property type="entry name" value="ClpP/crotonase-like_dom_sf"/>
</dbReference>
<keyword evidence="3" id="KW-1185">Reference proteome</keyword>
<gene>
    <name evidence="2" type="ORF">ROA7745_04636</name>
</gene>
<dbReference type="Proteomes" id="UP000193224">
    <property type="component" value="Unassembled WGS sequence"/>
</dbReference>